<feature type="compositionally biased region" description="Pro residues" evidence="4">
    <location>
        <begin position="217"/>
        <end position="230"/>
    </location>
</feature>
<evidence type="ECO:0000259" key="6">
    <source>
        <dbReference type="Pfam" id="PF17210"/>
    </source>
</evidence>
<comment type="subcellular location">
    <subcellularLocation>
        <location evidence="1">Secreted</location>
    </subcellularLocation>
</comment>
<evidence type="ECO:0000256" key="4">
    <source>
        <dbReference type="SAM" id="MobiDB-lite"/>
    </source>
</evidence>
<dbReference type="InterPro" id="IPR033764">
    <property type="entry name" value="Sdr_B"/>
</dbReference>
<evidence type="ECO:0000256" key="3">
    <source>
        <dbReference type="ARBA" id="ARBA00022729"/>
    </source>
</evidence>
<evidence type="ECO:0000313" key="7">
    <source>
        <dbReference type="EMBL" id="MCA9391709.1"/>
    </source>
</evidence>
<evidence type="ECO:0000313" key="8">
    <source>
        <dbReference type="Proteomes" id="UP000751518"/>
    </source>
</evidence>
<dbReference type="Proteomes" id="UP000751518">
    <property type="component" value="Unassembled WGS sequence"/>
</dbReference>
<keyword evidence="3 5" id="KW-0732">Signal</keyword>
<accession>A0A955LK72</accession>
<keyword evidence="2" id="KW-0964">Secreted</keyword>
<dbReference type="Gene3D" id="2.60.40.10">
    <property type="entry name" value="Immunoglobulins"/>
    <property type="match status" value="1"/>
</dbReference>
<comment type="caution">
    <text evidence="7">The sequence shown here is derived from an EMBL/GenBank/DDBJ whole genome shotgun (WGS) entry which is preliminary data.</text>
</comment>
<sequence>MNKTRITLIATTFAFLFAFYSGIAHAEDNCPDGNILGGYYRRNAKPNNSAITLTGGGVVGSTLTATLNMTSGSTGSTIATYADLYIYKVSPLTLVASSTVIPVGSNGGIATLNYTTVPGDEGDFMGVYVLRYPQLLYRFCAVYATGTYMSKCEFPEDDPEPVGVWPPTSDPSICGICGGGIVSPCYGSLWDRSISSESNTETISAPTPTPTATNTPTPTPTPTLTPTPSPTPFTCPLSTSPFTGGGLSRGTCYSDHIKFEWSDIFNNETSWDVCAGSNCSGGAIATFPGTASTGTFNMSYDYYPAGFTCGATNWQMTIQPQYTNGVNSCYRSSTIGKSCPCPTPTPTPVIYNLSGHIWQDDGNGIEDEVTIADMSGYTVEVRDIATNSVQADTLTSFSGMYSFTSLSLSLTPDEVYVHFVPRAGDTFTLKDQGGDDCLDSDVNASGSTSALNTVTSLNCINAGVLEPPTPTPTPPSCLLDGTSCVVLNSVTPTTNSLTIDWGVSGCSGPIWSTVDEIYVIVSSNYACAHDANPYATDLGLHSDCNGITFSTMYPASSGTHVQSGLSNNTTYYYKIMYIDTDI</sequence>
<evidence type="ECO:0000256" key="1">
    <source>
        <dbReference type="ARBA" id="ARBA00004613"/>
    </source>
</evidence>
<dbReference type="InterPro" id="IPR013783">
    <property type="entry name" value="Ig-like_fold"/>
</dbReference>
<proteinExistence type="predicted"/>
<dbReference type="EMBL" id="JAGQKZ010000003">
    <property type="protein sequence ID" value="MCA9391709.1"/>
    <property type="molecule type" value="Genomic_DNA"/>
</dbReference>
<protein>
    <recommendedName>
        <fullName evidence="6">SD-repeat containing protein B domain-containing protein</fullName>
    </recommendedName>
</protein>
<feature type="signal peptide" evidence="5">
    <location>
        <begin position="1"/>
        <end position="26"/>
    </location>
</feature>
<reference evidence="7" key="2">
    <citation type="journal article" date="2021" name="Microbiome">
        <title>Successional dynamics and alternative stable states in a saline activated sludge microbial community over 9 years.</title>
        <authorList>
            <person name="Wang Y."/>
            <person name="Ye J."/>
            <person name="Ju F."/>
            <person name="Liu L."/>
            <person name="Boyd J.A."/>
            <person name="Deng Y."/>
            <person name="Parks D.H."/>
            <person name="Jiang X."/>
            <person name="Yin X."/>
            <person name="Woodcroft B.J."/>
            <person name="Tyson G.W."/>
            <person name="Hugenholtz P."/>
            <person name="Polz M.F."/>
            <person name="Zhang T."/>
        </authorList>
    </citation>
    <scope>NUCLEOTIDE SEQUENCE</scope>
    <source>
        <strain evidence="7">HKST-UBA03</strain>
    </source>
</reference>
<reference evidence="7" key="1">
    <citation type="submission" date="2020-04" db="EMBL/GenBank/DDBJ databases">
        <authorList>
            <person name="Zhang T."/>
        </authorList>
    </citation>
    <scope>NUCLEOTIDE SEQUENCE</scope>
    <source>
        <strain evidence="7">HKST-UBA03</strain>
    </source>
</reference>
<feature type="domain" description="SD-repeat containing protein B" evidence="6">
    <location>
        <begin position="356"/>
        <end position="453"/>
    </location>
</feature>
<dbReference type="AlphaFoldDB" id="A0A955LK72"/>
<evidence type="ECO:0000256" key="2">
    <source>
        <dbReference type="ARBA" id="ARBA00022525"/>
    </source>
</evidence>
<organism evidence="7 8">
    <name type="scientific">candidate division WWE3 bacterium</name>
    <dbReference type="NCBI Taxonomy" id="2053526"/>
    <lineage>
        <taxon>Bacteria</taxon>
        <taxon>Katanobacteria</taxon>
    </lineage>
</organism>
<feature type="chain" id="PRO_5038130933" description="SD-repeat containing protein B domain-containing protein" evidence="5">
    <location>
        <begin position="27"/>
        <end position="582"/>
    </location>
</feature>
<dbReference type="Pfam" id="PF17210">
    <property type="entry name" value="SdrD_B"/>
    <property type="match status" value="1"/>
</dbReference>
<feature type="compositionally biased region" description="Low complexity" evidence="4">
    <location>
        <begin position="197"/>
        <end position="216"/>
    </location>
</feature>
<evidence type="ECO:0000256" key="5">
    <source>
        <dbReference type="SAM" id="SignalP"/>
    </source>
</evidence>
<dbReference type="GO" id="GO:0005576">
    <property type="term" value="C:extracellular region"/>
    <property type="evidence" value="ECO:0007669"/>
    <property type="project" value="UniProtKB-SubCell"/>
</dbReference>
<feature type="region of interest" description="Disordered" evidence="4">
    <location>
        <begin position="197"/>
        <end position="230"/>
    </location>
</feature>
<gene>
    <name evidence="7" type="ORF">KC614_00705</name>
</gene>
<name>A0A955LK72_UNCKA</name>